<protein>
    <recommendedName>
        <fullName evidence="2">receptor protein-tyrosine kinase</fullName>
        <ecNumber evidence="2">2.7.10.1</ecNumber>
    </recommendedName>
</protein>
<evidence type="ECO:0000256" key="15">
    <source>
        <dbReference type="ARBA" id="ARBA00023170"/>
    </source>
</evidence>
<evidence type="ECO:0000256" key="23">
    <source>
        <dbReference type="SAM" id="SignalP"/>
    </source>
</evidence>
<feature type="chain" id="PRO_5047511730" description="receptor protein-tyrosine kinase" evidence="23">
    <location>
        <begin position="20"/>
        <end position="883"/>
    </location>
</feature>
<dbReference type="InterPro" id="IPR050122">
    <property type="entry name" value="RTK"/>
</dbReference>
<keyword evidence="15 20" id="KW-0675">Receptor</keyword>
<dbReference type="GeneID" id="307403"/>
<gene>
    <name evidence="26" type="primary">Csf1r</name>
</gene>
<dbReference type="InterPro" id="IPR003599">
    <property type="entry name" value="Ig_sub"/>
</dbReference>
<dbReference type="Gene3D" id="2.60.40.10">
    <property type="entry name" value="Immunoglobulins"/>
    <property type="match status" value="4"/>
</dbReference>
<feature type="domain" description="Ig-like" evidence="25">
    <location>
        <begin position="305"/>
        <end position="405"/>
    </location>
</feature>
<keyword evidence="11 22" id="KW-1133">Transmembrane helix</keyword>
<keyword evidence="3" id="KW-0597">Phosphoprotein</keyword>
<evidence type="ECO:0000313" key="27">
    <source>
        <dbReference type="Proteomes" id="UP000002494"/>
    </source>
</evidence>
<dbReference type="RefSeq" id="NP_001424442.1">
    <property type="nucleotide sequence ID" value="NM_001437513.1"/>
</dbReference>
<dbReference type="EC" id="2.7.10.1" evidence="2"/>
<dbReference type="PROSITE" id="PS00107">
    <property type="entry name" value="PROTEIN_KINASE_ATP"/>
    <property type="match status" value="1"/>
</dbReference>
<evidence type="ECO:0000256" key="18">
    <source>
        <dbReference type="ARBA" id="ARBA00051243"/>
    </source>
</evidence>
<keyword evidence="4" id="KW-0808">Transferase</keyword>
<dbReference type="InterPro" id="IPR003598">
    <property type="entry name" value="Ig_sub2"/>
</dbReference>
<keyword evidence="7" id="KW-0677">Repeat</keyword>
<comment type="subcellular location">
    <subcellularLocation>
        <location evidence="1">Cell membrane</location>
        <topology evidence="1">Single-pass type I membrane protein</topology>
    </subcellularLocation>
    <subcellularLocation>
        <location evidence="20">Membrane</location>
        <topology evidence="20">Single-pass type I membrane protein</topology>
    </subcellularLocation>
</comment>
<dbReference type="SMART" id="SM00409">
    <property type="entry name" value="IG"/>
    <property type="match status" value="4"/>
</dbReference>
<evidence type="ECO:0007829" key="28">
    <source>
        <dbReference type="PeptideAtlas" id="A0ABK0LI07"/>
    </source>
</evidence>
<keyword evidence="12 22" id="KW-0472">Membrane</keyword>
<evidence type="ECO:0000256" key="1">
    <source>
        <dbReference type="ARBA" id="ARBA00004251"/>
    </source>
</evidence>
<evidence type="ECO:0000256" key="20">
    <source>
        <dbReference type="RuleBase" id="RU000311"/>
    </source>
</evidence>
<dbReference type="Gene3D" id="3.30.200.20">
    <property type="entry name" value="Phosphorylase Kinase, domain 1"/>
    <property type="match status" value="1"/>
</dbReference>
<keyword evidence="28" id="KW-1267">Proteomics identification</keyword>
<evidence type="ECO:0000256" key="3">
    <source>
        <dbReference type="ARBA" id="ARBA00022553"/>
    </source>
</evidence>
<dbReference type="InterPro" id="IPR013151">
    <property type="entry name" value="Immunoglobulin_dom"/>
</dbReference>
<dbReference type="InterPro" id="IPR011009">
    <property type="entry name" value="Kinase-like_dom_sf"/>
</dbReference>
<evidence type="ECO:0000256" key="21">
    <source>
        <dbReference type="SAM" id="MobiDB-lite"/>
    </source>
</evidence>
<organism evidence="26 27">
    <name type="scientific">Rattus norvegicus</name>
    <name type="common">Rat</name>
    <dbReference type="NCBI Taxonomy" id="10116"/>
    <lineage>
        <taxon>Eukaryota</taxon>
        <taxon>Metazoa</taxon>
        <taxon>Chordata</taxon>
        <taxon>Craniata</taxon>
        <taxon>Vertebrata</taxon>
        <taxon>Euteleostomi</taxon>
        <taxon>Mammalia</taxon>
        <taxon>Eutheria</taxon>
        <taxon>Euarchontoglires</taxon>
        <taxon>Glires</taxon>
        <taxon>Rodentia</taxon>
        <taxon>Myomorpha</taxon>
        <taxon>Muroidea</taxon>
        <taxon>Muridae</taxon>
        <taxon>Murinae</taxon>
        <taxon>Rattus</taxon>
    </lineage>
</organism>
<reference evidence="26" key="1">
    <citation type="submission" date="2024-01" db="EMBL/GenBank/DDBJ databases">
        <title>GRCr8: a new rat reference genome assembly contstructed from accurate long reads and long range scaffolding.</title>
        <authorList>
            <person name="Doris P.A."/>
            <person name="Kalbfleisch T."/>
            <person name="Li K."/>
            <person name="Howe K."/>
            <person name="Wood J."/>
        </authorList>
    </citation>
    <scope>NUCLEOTIDE SEQUENCE [LARGE SCALE GENOMIC DNA]</scope>
    <source>
        <strain evidence="26">Brown Norway</strain>
    </source>
</reference>
<feature type="region of interest" description="Disordered" evidence="21">
    <location>
        <begin position="825"/>
        <end position="863"/>
    </location>
</feature>
<evidence type="ECO:0000256" key="16">
    <source>
        <dbReference type="ARBA" id="ARBA00023180"/>
    </source>
</evidence>
<evidence type="ECO:0000256" key="17">
    <source>
        <dbReference type="ARBA" id="ARBA00023319"/>
    </source>
</evidence>
<evidence type="ECO:0000256" key="8">
    <source>
        <dbReference type="ARBA" id="ARBA00022741"/>
    </source>
</evidence>
<accession>A0ABK0LI07</accession>
<keyword evidence="27" id="KW-1185">Reference proteome</keyword>
<dbReference type="SUPFAM" id="SSF48726">
    <property type="entry name" value="Immunoglobulin"/>
    <property type="match status" value="4"/>
</dbReference>
<dbReference type="SUPFAM" id="SSF56112">
    <property type="entry name" value="Protein kinase-like (PK-like)"/>
    <property type="match status" value="1"/>
</dbReference>
<feature type="compositionally biased region" description="Low complexity" evidence="21">
    <location>
        <begin position="831"/>
        <end position="841"/>
    </location>
</feature>
<dbReference type="Pfam" id="PF25305">
    <property type="entry name" value="Ig_PDGFR_d4"/>
    <property type="match status" value="1"/>
</dbReference>
<evidence type="ECO:0000256" key="19">
    <source>
        <dbReference type="PROSITE-ProRule" id="PRU10141"/>
    </source>
</evidence>
<dbReference type="InterPro" id="IPR030658">
    <property type="entry name" value="CSF-1_receptor"/>
</dbReference>
<evidence type="ECO:0000256" key="5">
    <source>
        <dbReference type="ARBA" id="ARBA00022692"/>
    </source>
</evidence>
<dbReference type="InterPro" id="IPR001245">
    <property type="entry name" value="Ser-Thr/Tyr_kinase_cat_dom"/>
</dbReference>
<evidence type="ECO:0000256" key="4">
    <source>
        <dbReference type="ARBA" id="ARBA00022679"/>
    </source>
</evidence>
<comment type="similarity">
    <text evidence="20">Belongs to the protein kinase superfamily. Tyr protein kinase family. CSF-1/PDGF receptor subfamily.</text>
</comment>
<dbReference type="Pfam" id="PF07714">
    <property type="entry name" value="PK_Tyr_Ser-Thr"/>
    <property type="match status" value="1"/>
</dbReference>
<dbReference type="InterPro" id="IPR013783">
    <property type="entry name" value="Ig-like_fold"/>
</dbReference>
<dbReference type="PANTHER" id="PTHR24416">
    <property type="entry name" value="TYROSINE-PROTEIN KINASE RECEPTOR"/>
    <property type="match status" value="1"/>
</dbReference>
<evidence type="ECO:0000256" key="12">
    <source>
        <dbReference type="ARBA" id="ARBA00023136"/>
    </source>
</evidence>
<proteinExistence type="evidence at protein level"/>
<dbReference type="InterPro" id="IPR036179">
    <property type="entry name" value="Ig-like_dom_sf"/>
</dbReference>
<evidence type="ECO:0000256" key="2">
    <source>
        <dbReference type="ARBA" id="ARBA00011902"/>
    </source>
</evidence>
<feature type="transmembrane region" description="Helical" evidence="22">
    <location>
        <begin position="416"/>
        <end position="441"/>
    </location>
</feature>
<dbReference type="CDD" id="cd05106">
    <property type="entry name" value="PTKc_CSF-1R"/>
    <property type="match status" value="1"/>
</dbReference>
<dbReference type="PROSITE" id="PS00109">
    <property type="entry name" value="PROTEIN_KINASE_TYR"/>
    <property type="match status" value="1"/>
</dbReference>
<dbReference type="PANTHER" id="PTHR24416:SF47">
    <property type="entry name" value="MACROPHAGE COLONY-STIMULATING FACTOR 1 RECEPTOR"/>
    <property type="match status" value="1"/>
</dbReference>
<dbReference type="PIRSF" id="PIRSF000615">
    <property type="entry name" value="TyrPK_CSF1-R"/>
    <property type="match status" value="1"/>
</dbReference>
<evidence type="ECO:0000256" key="11">
    <source>
        <dbReference type="ARBA" id="ARBA00022989"/>
    </source>
</evidence>
<feature type="domain" description="Protein kinase" evidence="24">
    <location>
        <begin position="485"/>
        <end position="819"/>
    </location>
</feature>
<dbReference type="RGD" id="2425">
    <property type="gene designation" value="Csf1r"/>
</dbReference>
<dbReference type="Pfam" id="PF00047">
    <property type="entry name" value="ig"/>
    <property type="match status" value="1"/>
</dbReference>
<dbReference type="Proteomes" id="UP000002494">
    <property type="component" value="Chromosome 18"/>
</dbReference>
<keyword evidence="16" id="KW-0325">Glycoprotein</keyword>
<reference evidence="26" key="2">
    <citation type="submission" date="2025-08" db="UniProtKB">
        <authorList>
            <consortium name="Ensembl"/>
        </authorList>
    </citation>
    <scope>IDENTIFICATION</scope>
    <source>
        <strain evidence="26">Brown Norway</strain>
    </source>
</reference>
<dbReference type="Ensembl" id="ENSRNOT00000168340.1">
    <property type="protein sequence ID" value="ENSRNOP00000104481.1"/>
    <property type="gene ID" value="ENSRNOG00000018414.9"/>
</dbReference>
<dbReference type="Gene3D" id="1.10.510.10">
    <property type="entry name" value="Transferase(Phosphotransferase) domain 1"/>
    <property type="match status" value="1"/>
</dbReference>
<feature type="domain" description="Ig-like" evidence="25">
    <location>
        <begin position="21"/>
        <end position="85"/>
    </location>
</feature>
<comment type="catalytic activity">
    <reaction evidence="18">
        <text>L-tyrosyl-[protein] + ATP = O-phospho-L-tyrosyl-[protein] + ADP + H(+)</text>
        <dbReference type="Rhea" id="RHEA:10596"/>
        <dbReference type="Rhea" id="RHEA-COMP:10136"/>
        <dbReference type="Rhea" id="RHEA-COMP:20101"/>
        <dbReference type="ChEBI" id="CHEBI:15378"/>
        <dbReference type="ChEBI" id="CHEBI:30616"/>
        <dbReference type="ChEBI" id="CHEBI:46858"/>
        <dbReference type="ChEBI" id="CHEBI:61978"/>
        <dbReference type="ChEBI" id="CHEBI:456216"/>
        <dbReference type="EC" id="2.7.10.1"/>
    </reaction>
</comment>
<dbReference type="SMART" id="SM00408">
    <property type="entry name" value="IGc2"/>
    <property type="match status" value="1"/>
</dbReference>
<name>A0ABK0LI07_RAT</name>
<evidence type="ECO:0000256" key="6">
    <source>
        <dbReference type="ARBA" id="ARBA00022729"/>
    </source>
</evidence>
<sequence>MELGAPLVLLLATAWHGQGAPVIEPSGPELVVEPGATVTLRCVSNGSVEWDGPISPYWTLDSESPGSILITKNATFKNTGTYRCTELEDPMRGSTAIHLYVKAHPGPPHIILEPTKLVRIRGEAAQIVCSATHSEVEFNVILKRGDTKLEIPINSDFQDNAYKKVLTLNLNAVDFQDAGIYSCVANNAAGSNTATMNFQVVESAYLNLTSEQSLLQEVSVGENLDLTVIADAYPGLQRYNWTYLGPFFEDPHNLEFRTQWTTYSYSFKLHLNRVKPLEAGRYSLMAQNKAGWNNLTFELTLRYPPEVSVTWIPVNGSDVLLCDVSGYPQPNVTWMECRGHTDRCDEAQASQVWDDTQPEVLSQKPFHRVILQSQLPIGTLKHNMTYVCRAHNNVGNSSQFFRAISLGQSKQLPDEYLFTPVVVACISVMSLLVLLLLLLLYKYKQKPKYQVRWKIIESYEGNNYTFIDPTQLPYNEKWEFPRNNLQFGKTLGAGAFGKVVEATAFGLGKEDAVLKVAVKMLKSTAHADEKEALMSELKIMSHLGQHENIVNLLGACTHGGPVLVITEYCCYGDLLNFLRRKAEAMLGPSLSPGQDPEGDSSYKNIHLEKKYVRRDSGFSSQGVDTYVEMRPVSTSSNDSFFKQDLDKEASRPLELWDLLHFSSQVAQGMAFLASKNCIHRDVAARNVLLTSGHVAKIGDFGLARDIMNDSNYVVKGNARLPVKWMAPESIFDCVYTVQSDVWSYGILLWEIFSLGLNPYPGILVNNKFYKLVKDGYQMAQPVFAPENIYSIMQSCWDLEPTKRPTFQQICFLLQEQARLERREQDYANLPSSSSSSSSSSDSGGGSGGSSSEPEEESSSEHLACCEPGDIAQPLLQPNNYQFC</sequence>
<evidence type="ECO:0000259" key="24">
    <source>
        <dbReference type="PROSITE" id="PS50011"/>
    </source>
</evidence>
<dbReference type="InterPro" id="IPR000719">
    <property type="entry name" value="Prot_kinase_dom"/>
</dbReference>
<dbReference type="PROSITE" id="PS50011">
    <property type="entry name" value="PROTEIN_KINASE_DOM"/>
    <property type="match status" value="1"/>
</dbReference>
<keyword evidence="17 20" id="KW-0393">Immunoglobulin domain</keyword>
<keyword evidence="14" id="KW-1015">Disulfide bond</keyword>
<dbReference type="InterPro" id="IPR007110">
    <property type="entry name" value="Ig-like_dom"/>
</dbReference>
<keyword evidence="9" id="KW-0418">Kinase</keyword>
<evidence type="ECO:0000256" key="7">
    <source>
        <dbReference type="ARBA" id="ARBA00022737"/>
    </source>
</evidence>
<dbReference type="InterPro" id="IPR008266">
    <property type="entry name" value="Tyr_kinase_AS"/>
</dbReference>
<dbReference type="GeneTree" id="ENSGT00940000155506"/>
<evidence type="ECO:0000259" key="25">
    <source>
        <dbReference type="PROSITE" id="PS50835"/>
    </source>
</evidence>
<feature type="binding site" evidence="19">
    <location>
        <position position="519"/>
    </location>
    <ligand>
        <name>ATP</name>
        <dbReference type="ChEBI" id="CHEBI:30616"/>
    </ligand>
</feature>
<dbReference type="PROSITE" id="PS50835">
    <property type="entry name" value="IG_LIKE"/>
    <property type="match status" value="3"/>
</dbReference>
<evidence type="ECO:0000256" key="22">
    <source>
        <dbReference type="SAM" id="Phobius"/>
    </source>
</evidence>
<evidence type="ECO:0000313" key="26">
    <source>
        <dbReference type="Ensembl" id="ENSRNOP00000104481.1"/>
    </source>
</evidence>
<feature type="signal peptide" evidence="23">
    <location>
        <begin position="1"/>
        <end position="19"/>
    </location>
</feature>
<dbReference type="PIRSF" id="PIRSF500947">
    <property type="entry name" value="CSF-1_receptor"/>
    <property type="match status" value="1"/>
</dbReference>
<keyword evidence="6 23" id="KW-0732">Signal</keyword>
<dbReference type="PROSITE" id="PS00240">
    <property type="entry name" value="RECEPTOR_TYR_KIN_III"/>
    <property type="match status" value="1"/>
</dbReference>
<feature type="domain" description="Ig-like" evidence="25">
    <location>
        <begin position="108"/>
        <end position="199"/>
    </location>
</feature>
<reference evidence="26" key="3">
    <citation type="submission" date="2025-09" db="UniProtKB">
        <authorList>
            <consortium name="Ensembl"/>
        </authorList>
    </citation>
    <scope>IDENTIFICATION</scope>
    <source>
        <strain evidence="26">Brown Norway</strain>
    </source>
</reference>
<dbReference type="InterPro" id="IPR001824">
    <property type="entry name" value="Tyr_kinase_rcpt_3_CS"/>
</dbReference>
<keyword evidence="10 19" id="KW-0067">ATP-binding</keyword>
<evidence type="ECO:0000256" key="10">
    <source>
        <dbReference type="ARBA" id="ARBA00022840"/>
    </source>
</evidence>
<keyword evidence="13" id="KW-0829">Tyrosine-protein kinase</keyword>
<evidence type="ECO:0000256" key="13">
    <source>
        <dbReference type="ARBA" id="ARBA00023137"/>
    </source>
</evidence>
<dbReference type="InterPro" id="IPR020635">
    <property type="entry name" value="Tyr_kinase_cat_dom"/>
</dbReference>
<dbReference type="InterPro" id="IPR017441">
    <property type="entry name" value="Protein_kinase_ATP_BS"/>
</dbReference>
<keyword evidence="5 20" id="KW-0812">Transmembrane</keyword>
<evidence type="ECO:0000256" key="14">
    <source>
        <dbReference type="ARBA" id="ARBA00023157"/>
    </source>
</evidence>
<dbReference type="SMART" id="SM00219">
    <property type="entry name" value="TyrKc"/>
    <property type="match status" value="1"/>
</dbReference>
<evidence type="ECO:0000256" key="9">
    <source>
        <dbReference type="ARBA" id="ARBA00022777"/>
    </source>
</evidence>
<keyword evidence="8 19" id="KW-0547">Nucleotide-binding</keyword>